<keyword evidence="9" id="KW-0690">Ribosome biogenesis</keyword>
<evidence type="ECO:0000256" key="9">
    <source>
        <dbReference type="HAMAP-Rule" id="MF_03132"/>
    </source>
</evidence>
<evidence type="ECO:0000256" key="7">
    <source>
        <dbReference type="ARBA" id="ARBA00023163"/>
    </source>
</evidence>
<dbReference type="GO" id="GO:0006355">
    <property type="term" value="P:regulation of DNA-templated transcription"/>
    <property type="evidence" value="ECO:0007669"/>
    <property type="project" value="InterPro"/>
</dbReference>
<keyword evidence="5" id="KW-0805">Transcription regulation</keyword>
<comment type="subcellular location">
    <subcellularLocation>
        <location evidence="9">Cytoplasm</location>
    </subcellularLocation>
    <subcellularLocation>
        <location evidence="9">Nucleus</location>
        <location evidence="9">Nucleolus</location>
    </subcellularLocation>
    <subcellularLocation>
        <location evidence="1">Nucleus</location>
    </subcellularLocation>
    <text evidence="9">Shuttles between cytoplasm and nucleus/nucleolus.</text>
</comment>
<evidence type="ECO:0000256" key="3">
    <source>
        <dbReference type="ARBA" id="ARBA00022540"/>
    </source>
</evidence>
<evidence type="ECO:0000256" key="10">
    <source>
        <dbReference type="SAM" id="Coils"/>
    </source>
</evidence>
<evidence type="ECO:0000256" key="1">
    <source>
        <dbReference type="ARBA" id="ARBA00004123"/>
    </source>
</evidence>
<keyword evidence="4 9" id="KW-0648">Protein biosynthesis</keyword>
<dbReference type="InterPro" id="IPR002769">
    <property type="entry name" value="eIF6"/>
</dbReference>
<feature type="compositionally biased region" description="Basic and acidic residues" evidence="11">
    <location>
        <begin position="1518"/>
        <end position="1541"/>
    </location>
</feature>
<gene>
    <name evidence="9" type="primary">EIF6</name>
    <name evidence="13" type="ORF">POTOM_038907</name>
</gene>
<dbReference type="NCBIfam" id="TIGR00323">
    <property type="entry name" value="eIF-6"/>
    <property type="match status" value="1"/>
</dbReference>
<evidence type="ECO:0000256" key="5">
    <source>
        <dbReference type="ARBA" id="ARBA00023015"/>
    </source>
</evidence>
<feature type="region of interest" description="Disordered" evidence="11">
    <location>
        <begin position="1248"/>
        <end position="1268"/>
    </location>
</feature>
<proteinExistence type="inferred from homology"/>
<keyword evidence="2 9" id="KW-0963">Cytoplasm</keyword>
<evidence type="ECO:0000256" key="2">
    <source>
        <dbReference type="ARBA" id="ARBA00022490"/>
    </source>
</evidence>
<feature type="region of interest" description="Disordered" evidence="11">
    <location>
        <begin position="511"/>
        <end position="533"/>
    </location>
</feature>
<dbReference type="GO" id="GO:0042273">
    <property type="term" value="P:ribosomal large subunit biogenesis"/>
    <property type="evidence" value="ECO:0007669"/>
    <property type="project" value="UniProtKB-UniRule"/>
</dbReference>
<name>A0A8X7YT98_POPTO</name>
<keyword evidence="8 9" id="KW-0539">Nucleus</keyword>
<accession>A0A8X7YT98</accession>
<evidence type="ECO:0000313" key="13">
    <source>
        <dbReference type="EMBL" id="KAG6758548.1"/>
    </source>
</evidence>
<evidence type="ECO:0000256" key="6">
    <source>
        <dbReference type="ARBA" id="ARBA00023125"/>
    </source>
</evidence>
<dbReference type="HAMAP" id="MF_00032">
    <property type="entry name" value="eIF_6"/>
    <property type="match status" value="1"/>
</dbReference>
<evidence type="ECO:0000256" key="8">
    <source>
        <dbReference type="ARBA" id="ARBA00023242"/>
    </source>
</evidence>
<evidence type="ECO:0000313" key="14">
    <source>
        <dbReference type="Proteomes" id="UP000886885"/>
    </source>
</evidence>
<comment type="subunit">
    <text evidence="9">Monomer. Associates with the 60S ribosomal subunit.</text>
</comment>
<feature type="region of interest" description="Disordered" evidence="11">
    <location>
        <begin position="1"/>
        <end position="34"/>
    </location>
</feature>
<comment type="function">
    <text evidence="9">Binds to the 60S ribosomal subunit and prevents its association with the 40S ribosomal subunit to form the 80S initiation complex in the cytoplasm. May also be involved in ribosome biogenesis.</text>
</comment>
<dbReference type="GO" id="GO:0005737">
    <property type="term" value="C:cytoplasm"/>
    <property type="evidence" value="ECO:0007669"/>
    <property type="project" value="UniProtKB-SubCell"/>
</dbReference>
<evidence type="ECO:0000256" key="4">
    <source>
        <dbReference type="ARBA" id="ARBA00022917"/>
    </source>
</evidence>
<feature type="region of interest" description="Disordered" evidence="11">
    <location>
        <begin position="1503"/>
        <end position="1541"/>
    </location>
</feature>
<reference evidence="13" key="1">
    <citation type="journal article" date="2020" name="bioRxiv">
        <title>Hybrid origin of Populus tomentosa Carr. identified through genome sequencing and phylogenomic analysis.</title>
        <authorList>
            <person name="An X."/>
            <person name="Gao K."/>
            <person name="Chen Z."/>
            <person name="Li J."/>
            <person name="Yang X."/>
            <person name="Yang X."/>
            <person name="Zhou J."/>
            <person name="Guo T."/>
            <person name="Zhao T."/>
            <person name="Huang S."/>
            <person name="Miao D."/>
            <person name="Khan W.U."/>
            <person name="Rao P."/>
            <person name="Ye M."/>
            <person name="Lei B."/>
            <person name="Liao W."/>
            <person name="Wang J."/>
            <person name="Ji L."/>
            <person name="Li Y."/>
            <person name="Guo B."/>
            <person name="Mustafa N.S."/>
            <person name="Li S."/>
            <person name="Yun Q."/>
            <person name="Keller S.R."/>
            <person name="Mao J."/>
            <person name="Zhang R."/>
            <person name="Strauss S.H."/>
        </authorList>
    </citation>
    <scope>NUCLEOTIDE SEQUENCE</scope>
    <source>
        <strain evidence="13">GM15</strain>
        <tissue evidence="13">Leaf</tissue>
    </source>
</reference>
<evidence type="ECO:0000259" key="12">
    <source>
        <dbReference type="PROSITE" id="PS51005"/>
    </source>
</evidence>
<dbReference type="Pfam" id="PF02365">
    <property type="entry name" value="NAM"/>
    <property type="match status" value="2"/>
</dbReference>
<feature type="domain" description="NAC" evidence="12">
    <location>
        <begin position="887"/>
        <end position="1037"/>
    </location>
</feature>
<dbReference type="Proteomes" id="UP000886885">
    <property type="component" value="Chromosome 10D"/>
</dbReference>
<feature type="domain" description="NAC" evidence="12">
    <location>
        <begin position="39"/>
        <end position="190"/>
    </location>
</feature>
<feature type="compositionally biased region" description="Polar residues" evidence="11">
    <location>
        <begin position="1"/>
        <end position="11"/>
    </location>
</feature>
<dbReference type="InterPro" id="IPR003441">
    <property type="entry name" value="NAC-dom"/>
</dbReference>
<comment type="similarity">
    <text evidence="9">Belongs to the eIF-6 family.</text>
</comment>
<dbReference type="GO" id="GO:0003743">
    <property type="term" value="F:translation initiation factor activity"/>
    <property type="evidence" value="ECO:0007669"/>
    <property type="project" value="UniProtKB-UniRule"/>
</dbReference>
<dbReference type="GO" id="GO:0043023">
    <property type="term" value="F:ribosomal large subunit binding"/>
    <property type="evidence" value="ECO:0007669"/>
    <property type="project" value="UniProtKB-UniRule"/>
</dbReference>
<keyword evidence="7" id="KW-0804">Transcription</keyword>
<dbReference type="Pfam" id="PF01912">
    <property type="entry name" value="eIF-6"/>
    <property type="match status" value="1"/>
</dbReference>
<protein>
    <recommendedName>
        <fullName evidence="9">Eukaryotic translation initiation factor 6</fullName>
        <shortName evidence="9">eIF-6</shortName>
    </recommendedName>
</protein>
<dbReference type="GO" id="GO:0003677">
    <property type="term" value="F:DNA binding"/>
    <property type="evidence" value="ECO:0007669"/>
    <property type="project" value="UniProtKB-KW"/>
</dbReference>
<dbReference type="GO" id="GO:0005730">
    <property type="term" value="C:nucleolus"/>
    <property type="evidence" value="ECO:0007669"/>
    <property type="project" value="UniProtKB-SubCell"/>
</dbReference>
<dbReference type="FunFam" id="3.75.10.10:FF:000001">
    <property type="entry name" value="Eukaryotic translation initiation factor 6"/>
    <property type="match status" value="1"/>
</dbReference>
<comment type="caution">
    <text evidence="13">The sequence shown here is derived from an EMBL/GenBank/DDBJ whole genome shotgun (WGS) entry which is preliminary data.</text>
</comment>
<dbReference type="FunFam" id="2.170.150.80:FF:000002">
    <property type="entry name" value="Nac domain-containing protein 86"/>
    <property type="match status" value="2"/>
</dbReference>
<sequence>MGPETSSQEQQLRLALTTPAPPAPAPAKTTPVSTKTTALAPGFRFHPTDEELVIYYLKRKVSNKPFRFNAISEVDIYKNEPWDLADKSRLKSRDQEWYFFSPLDKKYGNGARMNRATGKGYWKATGKDREIRRECQLLAMKKTLVFHSGRAPGGLRTNWVMHEYRLIDEELERNGAMQIDSYVLCRVFHKNNIGPPTGNRYAPFIEEEWDDRGAALIPGEDAADEVVVTYDTGGEMHRTEQGCLVLLYYDVEVLLSVLNTGVLLLDIKKSYCLTPIEWKGNGFSFSSKNGCGRVGRLMLYDKEVHIKQMLFRRLTGNKHRGLLEEADFYGMKNVHDHDCLLLQLYKRAGSGVNKRAFAVRLLKWVFACMDHDLAALLKSLDISLKIDLLDMSFGDQNQKFNRLSFKCVGMPCKIGMANSEFQSPIVDMLVTDSHSINKSPLGITEVPGDSQNALPVCKTESVEDCPPLCVLNTEAPLTLLQYKRRKHNNETGSNRSNASENSTRTKFSLMEPLEPKENPRVPPPALDAASLDSSMSPSCRKFINDLQSEIHKISVERETLKLEMMSAHAMINILQSRVDFLNKENEDLKRTLVYLFVSDFVIFMASRLQFENNCEVGVFSKLTNAYCLVAIGGSESFYSTFEAELADVIPVIKTSIAGTRIIGRLCAGNKNGLLVPHTTTDQELQHLRNSLPDQVVVQRIDEKLSALGNCIACNDHVALAHTDLDRETEEIIADVLGVEVFRQTIAGNILVGSYCAFSNRGGLVHPHTSIEDLDELSTLLQVPLVAGTVNRGSEVIAAGITVNDWTAFCGSDTTATELSVIESVFKLREARPSAIVDEMRKSLIDNTATFSSGDTLDCPLHVALALPYRIFLEKSSRLKSSDSATSLAPGFRFHPTDEELVRYYLKRKVTNKPFRLDAISVTDVYKSEPWDLPVKSKLKSRDLEWYFFSMLDKKYGNGAKTNRATEKGYWKTTGKDRPIHWNSRVVGMKKTLVYHQGRAPRGERSNWVMHEYRLADEELETAGIAQDAFVLCRIFQKSGTGPKNGEQYGAPFIEEEWEDDEVPLLPSEEMVPAGEAPVGDGSYLELNELDQNFDGGITSENTALPLNFYYGETSNHVEQPSNFSDNDIKPVIRGAENRNGPAPPADQNLDLPGQYELDADKKEHNVEPINIVNALNANYLFDESYLDALGDLPQSEGFFLEANDLSKPVEPETGGDSSSFDMVDEYLNFFDAVDENMSFDPSDIFGSETAVSDQQLPPQEDVKGQTEELSAASQNLLETHGTIDPSSSKQKPDAMKFDSGKFTFQFVSSVLFVLHFPVFIKRCADFKYPFIKQASHRLGNIPAPHALASEFPSKDAALRLHPASSSSINVTAVMIRIENMSLGGNAMEWSFGKNRNVNIILSFGLPQQGGPASLLPMNSLFPGKTESVVSRDLLGQPDIKINHYFMIVIYVKLPKMRIGVLNLHHFIVIIPNRSSCLTFKGFWGAVAGDVVCSATAMVAEKKKVQGKKRQSEGFGGRGTEEEIKKRVGKEREGGRGDGYLR</sequence>
<dbReference type="CDD" id="cd00527">
    <property type="entry name" value="IF6"/>
    <property type="match status" value="1"/>
</dbReference>
<keyword evidence="10" id="KW-0175">Coiled coil</keyword>
<dbReference type="PROSITE" id="PS51005">
    <property type="entry name" value="NAC"/>
    <property type="match status" value="2"/>
</dbReference>
<evidence type="ECO:0000256" key="11">
    <source>
        <dbReference type="SAM" id="MobiDB-lite"/>
    </source>
</evidence>
<keyword evidence="14" id="KW-1185">Reference proteome</keyword>
<feature type="coiled-coil region" evidence="10">
    <location>
        <begin position="543"/>
        <end position="591"/>
    </location>
</feature>
<dbReference type="PANTHER" id="PTHR10784">
    <property type="entry name" value="TRANSLATION INITIATION FACTOR 6"/>
    <property type="match status" value="1"/>
</dbReference>
<dbReference type="SMART" id="SM00654">
    <property type="entry name" value="eIF6"/>
    <property type="match status" value="1"/>
</dbReference>
<organism evidence="13 14">
    <name type="scientific">Populus tomentosa</name>
    <name type="common">Chinese white poplar</name>
    <dbReference type="NCBI Taxonomy" id="118781"/>
    <lineage>
        <taxon>Eukaryota</taxon>
        <taxon>Viridiplantae</taxon>
        <taxon>Streptophyta</taxon>
        <taxon>Embryophyta</taxon>
        <taxon>Tracheophyta</taxon>
        <taxon>Spermatophyta</taxon>
        <taxon>Magnoliopsida</taxon>
        <taxon>eudicotyledons</taxon>
        <taxon>Gunneridae</taxon>
        <taxon>Pentapetalae</taxon>
        <taxon>rosids</taxon>
        <taxon>fabids</taxon>
        <taxon>Malpighiales</taxon>
        <taxon>Salicaceae</taxon>
        <taxon>Saliceae</taxon>
        <taxon>Populus</taxon>
    </lineage>
</organism>
<dbReference type="GO" id="GO:0042256">
    <property type="term" value="P:cytosolic ribosome assembly"/>
    <property type="evidence" value="ECO:0007669"/>
    <property type="project" value="UniProtKB-UniRule"/>
</dbReference>
<keyword evidence="3 9" id="KW-0396">Initiation factor</keyword>
<keyword evidence="6" id="KW-0238">DNA-binding</keyword>
<dbReference type="EMBL" id="JAAWWB010000020">
    <property type="protein sequence ID" value="KAG6758548.1"/>
    <property type="molecule type" value="Genomic_DNA"/>
</dbReference>
<dbReference type="OrthoDB" id="645697at2759"/>